<dbReference type="GO" id="GO:0016020">
    <property type="term" value="C:membrane"/>
    <property type="evidence" value="ECO:0007669"/>
    <property type="project" value="UniProtKB-SubCell"/>
</dbReference>
<evidence type="ECO:0000256" key="1">
    <source>
        <dbReference type="ARBA" id="ARBA00004370"/>
    </source>
</evidence>
<accession>A0A3L7JVQ3</accession>
<evidence type="ECO:0000256" key="2">
    <source>
        <dbReference type="ARBA" id="ARBA00022741"/>
    </source>
</evidence>
<evidence type="ECO:0000256" key="6">
    <source>
        <dbReference type="SAM" id="Phobius"/>
    </source>
</evidence>
<dbReference type="EMBL" id="RCVZ01000008">
    <property type="protein sequence ID" value="RLQ94826.1"/>
    <property type="molecule type" value="Genomic_DNA"/>
</dbReference>
<sequence>MDVFKDSAAKSIKTVIANKNRQVMKNRMRNHFQRLQSDINQILDDINFETGNENAKLVHPIIDELKALNFKMIQLTEGLDKTFELFVVGMGNYGKSTLINALLEQEVADMDVRPKTWKVDVYDATLSDDTCLIVYRDGGSEHRSLEETKIFLEEEENKTKRSRQLVKSELKKVLSELKTKEAVKETEEYLKKEFLYQSDVVEVRWPINPTYLSKRFMVVDTPGLVQENLSGDTIVSVQKYYHQADGVIWILDATKLASKKSKDMVNELEKSLSKIGGKTDNIIAVLNRIDLVRKNGGEEAEQKVLDEANKHFGKYFENFICISAKQAFNGIMKRDKQQRSESGIDSLINAVDANFYENAQKVQLQSRELSYKQIIREVTEDSYIIKAYMQRLRKEQEEYIERKESIINRFNRIGQNYKSEFENITSSFLDSVEIRVNNHAQVLFDFETDREREEYIKDYLFCLDEFQTKLEKFHKFWLEEIVTSMNQLAAETVFTEYKHIDPEAINKMFKEINMMSKNNISYSLDSADIQTENLSLASGAGIAAIGGLIFGPFGLLLAGITSFLGVNKGIAKLFKSGNLKRKLNETIQRHVKDIKKSILDDLECKNKEAKGNVLNEFIQSFQMLHGPYESSLKIEKSLNDLYKAVERPIIYPDIKSLIVYENKKILA</sequence>
<dbReference type="Gene3D" id="3.40.50.300">
    <property type="entry name" value="P-loop containing nucleotide triphosphate hydrolases"/>
    <property type="match status" value="1"/>
</dbReference>
<keyword evidence="3" id="KW-0378">Hydrolase</keyword>
<dbReference type="GO" id="GO:0003924">
    <property type="term" value="F:GTPase activity"/>
    <property type="evidence" value="ECO:0007669"/>
    <property type="project" value="InterPro"/>
</dbReference>
<keyword evidence="9" id="KW-1185">Reference proteome</keyword>
<evidence type="ECO:0000256" key="4">
    <source>
        <dbReference type="ARBA" id="ARBA00023134"/>
    </source>
</evidence>
<dbReference type="PANTHER" id="PTHR10465:SF0">
    <property type="entry name" value="SARCALUMENIN"/>
    <property type="match status" value="1"/>
</dbReference>
<comment type="caution">
    <text evidence="8">The sequence shown here is derived from an EMBL/GenBank/DDBJ whole genome shotgun (WGS) entry which is preliminary data.</text>
</comment>
<dbReference type="AlphaFoldDB" id="A0A3L7JVQ3"/>
<feature type="transmembrane region" description="Helical" evidence="6">
    <location>
        <begin position="540"/>
        <end position="566"/>
    </location>
</feature>
<dbReference type="Proteomes" id="UP000276770">
    <property type="component" value="Unassembled WGS sequence"/>
</dbReference>
<keyword evidence="6" id="KW-0812">Transmembrane</keyword>
<dbReference type="Pfam" id="PF00350">
    <property type="entry name" value="Dynamin_N"/>
    <property type="match status" value="1"/>
</dbReference>
<evidence type="ECO:0000313" key="8">
    <source>
        <dbReference type="EMBL" id="RLQ94826.1"/>
    </source>
</evidence>
<dbReference type="GO" id="GO:0005525">
    <property type="term" value="F:GTP binding"/>
    <property type="evidence" value="ECO:0007669"/>
    <property type="project" value="UniProtKB-KW"/>
</dbReference>
<evidence type="ECO:0000256" key="5">
    <source>
        <dbReference type="ARBA" id="ARBA00023136"/>
    </source>
</evidence>
<dbReference type="InterPro" id="IPR045063">
    <property type="entry name" value="Dynamin_N"/>
</dbReference>
<organism evidence="8 9">
    <name type="scientific">Falsibacillus albus</name>
    <dbReference type="NCBI Taxonomy" id="2478915"/>
    <lineage>
        <taxon>Bacteria</taxon>
        <taxon>Bacillati</taxon>
        <taxon>Bacillota</taxon>
        <taxon>Bacilli</taxon>
        <taxon>Bacillales</taxon>
        <taxon>Bacillaceae</taxon>
        <taxon>Falsibacillus</taxon>
    </lineage>
</organism>
<gene>
    <name evidence="8" type="ORF">D9X91_12610</name>
</gene>
<name>A0A3L7JVQ3_9BACI</name>
<dbReference type="InterPro" id="IPR027417">
    <property type="entry name" value="P-loop_NTPase"/>
</dbReference>
<feature type="domain" description="Dynamin N-terminal" evidence="7">
    <location>
        <begin position="86"/>
        <end position="287"/>
    </location>
</feature>
<comment type="subcellular location">
    <subcellularLocation>
        <location evidence="1">Membrane</location>
    </subcellularLocation>
</comment>
<evidence type="ECO:0000259" key="7">
    <source>
        <dbReference type="Pfam" id="PF00350"/>
    </source>
</evidence>
<proteinExistence type="predicted"/>
<keyword evidence="2" id="KW-0547">Nucleotide-binding</keyword>
<dbReference type="PANTHER" id="PTHR10465">
    <property type="entry name" value="TRANSMEMBRANE GTPASE FZO1"/>
    <property type="match status" value="1"/>
</dbReference>
<dbReference type="GO" id="GO:0008053">
    <property type="term" value="P:mitochondrial fusion"/>
    <property type="evidence" value="ECO:0007669"/>
    <property type="project" value="TreeGrafter"/>
</dbReference>
<keyword evidence="6" id="KW-1133">Transmembrane helix</keyword>
<dbReference type="InterPro" id="IPR027094">
    <property type="entry name" value="Mitofusin_fam"/>
</dbReference>
<keyword evidence="5 6" id="KW-0472">Membrane</keyword>
<dbReference type="SUPFAM" id="SSF52540">
    <property type="entry name" value="P-loop containing nucleoside triphosphate hydrolases"/>
    <property type="match status" value="1"/>
</dbReference>
<keyword evidence="4" id="KW-0342">GTP-binding</keyword>
<reference evidence="8 9" key="1">
    <citation type="submission" date="2018-10" db="EMBL/GenBank/DDBJ databases">
        <title>Falsibacillus sp. genome draft.</title>
        <authorList>
            <person name="Shi S."/>
        </authorList>
    </citation>
    <scope>NUCLEOTIDE SEQUENCE [LARGE SCALE GENOMIC DNA]</scope>
    <source>
        <strain evidence="8 9">GY 10110</strain>
    </source>
</reference>
<evidence type="ECO:0000256" key="3">
    <source>
        <dbReference type="ARBA" id="ARBA00022801"/>
    </source>
</evidence>
<evidence type="ECO:0000313" key="9">
    <source>
        <dbReference type="Proteomes" id="UP000276770"/>
    </source>
</evidence>
<protein>
    <recommendedName>
        <fullName evidence="7">Dynamin N-terminal domain-containing protein</fullName>
    </recommendedName>
</protein>